<dbReference type="GO" id="GO:0009245">
    <property type="term" value="P:lipid A biosynthetic process"/>
    <property type="evidence" value="ECO:0007669"/>
    <property type="project" value="TreeGrafter"/>
</dbReference>
<organism evidence="7">
    <name type="scientific">marine metagenome</name>
    <dbReference type="NCBI Taxonomy" id="408172"/>
    <lineage>
        <taxon>unclassified sequences</taxon>
        <taxon>metagenomes</taxon>
        <taxon>ecological metagenomes</taxon>
    </lineage>
</organism>
<keyword evidence="2" id="KW-0997">Cell inner membrane</keyword>
<reference evidence="7" key="1">
    <citation type="submission" date="2018-05" db="EMBL/GenBank/DDBJ databases">
        <authorList>
            <person name="Lanie J.A."/>
            <person name="Ng W.-L."/>
            <person name="Kazmierczak K.M."/>
            <person name="Andrzejewski T.M."/>
            <person name="Davidsen T.M."/>
            <person name="Wayne K.J."/>
            <person name="Tettelin H."/>
            <person name="Glass J.I."/>
            <person name="Rusch D."/>
            <person name="Podicherti R."/>
            <person name="Tsui H.-C.T."/>
            <person name="Winkler M.E."/>
        </authorList>
    </citation>
    <scope>NUCLEOTIDE SEQUENCE</scope>
</reference>
<dbReference type="InterPro" id="IPR043461">
    <property type="entry name" value="LpxH-like"/>
</dbReference>
<dbReference type="GO" id="GO:0016020">
    <property type="term" value="C:membrane"/>
    <property type="evidence" value="ECO:0007669"/>
    <property type="project" value="GOC"/>
</dbReference>
<evidence type="ECO:0000313" key="7">
    <source>
        <dbReference type="EMBL" id="SVA83721.1"/>
    </source>
</evidence>
<dbReference type="PANTHER" id="PTHR34990">
    <property type="entry name" value="UDP-2,3-DIACYLGLUCOSAMINE HYDROLASE-RELATED"/>
    <property type="match status" value="1"/>
</dbReference>
<dbReference type="SUPFAM" id="SSF56300">
    <property type="entry name" value="Metallo-dependent phosphatases"/>
    <property type="match status" value="1"/>
</dbReference>
<dbReference type="GO" id="GO:0046872">
    <property type="term" value="F:metal ion binding"/>
    <property type="evidence" value="ECO:0007669"/>
    <property type="project" value="UniProtKB-KW"/>
</dbReference>
<keyword evidence="3" id="KW-0479">Metal-binding</keyword>
<dbReference type="GO" id="GO:0008758">
    <property type="term" value="F:UDP-2,3-diacylglucosamine hydrolase activity"/>
    <property type="evidence" value="ECO:0007669"/>
    <property type="project" value="TreeGrafter"/>
</dbReference>
<dbReference type="Gene3D" id="3.60.21.10">
    <property type="match status" value="1"/>
</dbReference>
<feature type="domain" description="Calcineurin-like phosphoesterase" evidence="6">
    <location>
        <begin position="8"/>
        <end position="184"/>
    </location>
</feature>
<keyword evidence="4" id="KW-0472">Membrane</keyword>
<accession>A0A381Z459</accession>
<name>A0A381Z459_9ZZZZ</name>
<keyword evidence="1" id="KW-1003">Cell membrane</keyword>
<dbReference type="EMBL" id="UINC01019785">
    <property type="protein sequence ID" value="SVA83721.1"/>
    <property type="molecule type" value="Genomic_DNA"/>
</dbReference>
<keyword evidence="5" id="KW-0464">Manganese</keyword>
<dbReference type="InterPro" id="IPR004843">
    <property type="entry name" value="Calcineurin-like_PHP"/>
</dbReference>
<evidence type="ECO:0000256" key="3">
    <source>
        <dbReference type="ARBA" id="ARBA00022723"/>
    </source>
</evidence>
<proteinExistence type="predicted"/>
<sequence>MAADGDTYIVSDLHLGSAYFRRENFVRFLDSMPAQACLVLNGDTIDEPGDPLSTEHEAVVRRLVAESYQRPVVWVHGNHDESVTLDDPGRIQFVRRWTVDDTLLVLHGDQLDGIMPKHGLFKSVFKKLHRLRIRLGFPDVHVAHYAKRWSLLYRVLNEHVARRAIDAARWEGFCAVTCGHTHAPMELDREGHRYLNTGAWTEEPNHYVSVTEGGQIKLQVFPNGKV</sequence>
<dbReference type="AlphaFoldDB" id="A0A381Z459"/>
<gene>
    <name evidence="7" type="ORF">METZ01_LOCUS136575</name>
</gene>
<protein>
    <recommendedName>
        <fullName evidence="6">Calcineurin-like phosphoesterase domain-containing protein</fullName>
    </recommendedName>
</protein>
<evidence type="ECO:0000259" key="6">
    <source>
        <dbReference type="Pfam" id="PF00149"/>
    </source>
</evidence>
<evidence type="ECO:0000256" key="4">
    <source>
        <dbReference type="ARBA" id="ARBA00023136"/>
    </source>
</evidence>
<dbReference type="Pfam" id="PF00149">
    <property type="entry name" value="Metallophos"/>
    <property type="match status" value="1"/>
</dbReference>
<evidence type="ECO:0000256" key="1">
    <source>
        <dbReference type="ARBA" id="ARBA00022475"/>
    </source>
</evidence>
<evidence type="ECO:0000256" key="5">
    <source>
        <dbReference type="ARBA" id="ARBA00023211"/>
    </source>
</evidence>
<dbReference type="InterPro" id="IPR029052">
    <property type="entry name" value="Metallo-depent_PP-like"/>
</dbReference>
<evidence type="ECO:0000256" key="2">
    <source>
        <dbReference type="ARBA" id="ARBA00022519"/>
    </source>
</evidence>